<feature type="coiled-coil region" evidence="3">
    <location>
        <begin position="105"/>
        <end position="167"/>
    </location>
</feature>
<evidence type="ECO:0000256" key="2">
    <source>
        <dbReference type="ARBA" id="ARBA00009477"/>
    </source>
</evidence>
<dbReference type="InterPro" id="IPR058634">
    <property type="entry name" value="AaeA-lik-b-barrel"/>
</dbReference>
<organism evidence="8 9">
    <name type="scientific">Acinetobacter pollinis</name>
    <dbReference type="NCBI Taxonomy" id="2605270"/>
    <lineage>
        <taxon>Bacteria</taxon>
        <taxon>Pseudomonadati</taxon>
        <taxon>Pseudomonadota</taxon>
        <taxon>Gammaproteobacteria</taxon>
        <taxon>Moraxellales</taxon>
        <taxon>Moraxellaceae</taxon>
        <taxon>Acinetobacter</taxon>
    </lineage>
</organism>
<keyword evidence="4" id="KW-1133">Transmembrane helix</keyword>
<dbReference type="Gene3D" id="2.40.30.170">
    <property type="match status" value="1"/>
</dbReference>
<dbReference type="RefSeq" id="WP_195771118.1">
    <property type="nucleotide sequence ID" value="NZ_VTDN01000001.1"/>
</dbReference>
<comment type="caution">
    <text evidence="8">The sequence shown here is derived from an EMBL/GenBank/DDBJ whole genome shotgun (WGS) entry which is preliminary data.</text>
</comment>
<dbReference type="PRINTS" id="PR01490">
    <property type="entry name" value="RTXTOXIND"/>
</dbReference>
<dbReference type="Pfam" id="PF25963">
    <property type="entry name" value="Beta-barrel_AAEA"/>
    <property type="match status" value="1"/>
</dbReference>
<dbReference type="Pfam" id="PF25917">
    <property type="entry name" value="BSH_RND"/>
    <property type="match status" value="1"/>
</dbReference>
<reference evidence="8 9" key="1">
    <citation type="submission" date="2019-08" db="EMBL/GenBank/DDBJ databases">
        <title>Five species of Acinetobacter isolated from floral nectar and animal pollinators.</title>
        <authorList>
            <person name="Hendry T.A."/>
        </authorList>
    </citation>
    <scope>NUCLEOTIDE SEQUENCE [LARGE SCALE GENOMIC DNA]</scope>
    <source>
        <strain evidence="8 9">MD18.27</strain>
    </source>
</reference>
<evidence type="ECO:0000259" key="6">
    <source>
        <dbReference type="Pfam" id="PF25917"/>
    </source>
</evidence>
<evidence type="ECO:0000256" key="3">
    <source>
        <dbReference type="SAM" id="Coils"/>
    </source>
</evidence>
<dbReference type="PANTHER" id="PTHR30386:SF19">
    <property type="entry name" value="MULTIDRUG EXPORT PROTEIN EMRA-RELATED"/>
    <property type="match status" value="1"/>
</dbReference>
<dbReference type="InterPro" id="IPR058624">
    <property type="entry name" value="MdtA-like_HH"/>
</dbReference>
<comment type="subcellular location">
    <subcellularLocation>
        <location evidence="1">Cell envelope</location>
    </subcellularLocation>
</comment>
<keyword evidence="4" id="KW-0472">Membrane</keyword>
<evidence type="ECO:0000256" key="1">
    <source>
        <dbReference type="ARBA" id="ARBA00004196"/>
    </source>
</evidence>
<gene>
    <name evidence="8" type="ORF">I2F25_01150</name>
</gene>
<protein>
    <submittedName>
        <fullName evidence="8">HlyD family efflux transporter periplasmic adaptor subunit</fullName>
    </submittedName>
</protein>
<dbReference type="EMBL" id="VTDN01000001">
    <property type="protein sequence ID" value="MEB5475673.1"/>
    <property type="molecule type" value="Genomic_DNA"/>
</dbReference>
<dbReference type="Gene3D" id="2.40.50.100">
    <property type="match status" value="1"/>
</dbReference>
<evidence type="ECO:0000259" key="7">
    <source>
        <dbReference type="Pfam" id="PF25963"/>
    </source>
</evidence>
<dbReference type="Proteomes" id="UP001339883">
    <property type="component" value="Unassembled WGS sequence"/>
</dbReference>
<feature type="transmembrane region" description="Helical" evidence="4">
    <location>
        <begin position="28"/>
        <end position="49"/>
    </location>
</feature>
<feature type="domain" description="Multidrug resistance protein MdtA-like barrel-sandwich hybrid" evidence="6">
    <location>
        <begin position="65"/>
        <end position="279"/>
    </location>
</feature>
<dbReference type="InterPro" id="IPR058625">
    <property type="entry name" value="MdtA-like_BSH"/>
</dbReference>
<keyword evidence="9" id="KW-1185">Reference proteome</keyword>
<dbReference type="Pfam" id="PF25876">
    <property type="entry name" value="HH_MFP_RND"/>
    <property type="match status" value="1"/>
</dbReference>
<evidence type="ECO:0000313" key="9">
    <source>
        <dbReference type="Proteomes" id="UP001339883"/>
    </source>
</evidence>
<dbReference type="Gene3D" id="1.10.287.470">
    <property type="entry name" value="Helix hairpin bin"/>
    <property type="match status" value="2"/>
</dbReference>
<evidence type="ECO:0000259" key="5">
    <source>
        <dbReference type="Pfam" id="PF25876"/>
    </source>
</evidence>
<evidence type="ECO:0000256" key="4">
    <source>
        <dbReference type="SAM" id="Phobius"/>
    </source>
</evidence>
<dbReference type="SUPFAM" id="SSF111369">
    <property type="entry name" value="HlyD-like secretion proteins"/>
    <property type="match status" value="3"/>
</dbReference>
<name>A0ABU6DQJ1_9GAMM</name>
<feature type="domain" description="p-hydroxybenzoic acid efflux pump subunit AaeA-like beta-barrel" evidence="7">
    <location>
        <begin position="284"/>
        <end position="376"/>
    </location>
</feature>
<evidence type="ECO:0000313" key="8">
    <source>
        <dbReference type="EMBL" id="MEB5475673.1"/>
    </source>
</evidence>
<comment type="similarity">
    <text evidence="2">Belongs to the membrane fusion protein (MFP) (TC 8.A.1) family.</text>
</comment>
<dbReference type="PANTHER" id="PTHR30386">
    <property type="entry name" value="MEMBRANE FUSION SUBUNIT OF EMRAB-TOLC MULTIDRUG EFFLUX PUMP"/>
    <property type="match status" value="1"/>
</dbReference>
<sequence length="382" mass="40924">MTEEQTPASQQTVQKAPASQAKSTRKKWLSIVAILFIICAIIYIVWTVFFSHVEDTDNAYVGADTAQVSSMVGGQVKSVSVEDTQRVKAGDVLVVIDDRDAKISLAQAEADLAKVKRQYTQTQANSGSLSSQIQSTHDAIQSQKAQVEKAKADLEKATADFKRRQELSASGAISKEEYATSQNALNTAKANYGVAQAGLSQAVSNQKVAQSNLDANNALIKGLDQETTPDVLAAQAKVDQAQLNLDRTVIKAPVDGIVTNRNVQIGQTVSVGSSLMLVVPVNKLYVDANFKENQLADVKPGQSVTLTSDLYGDDVVYHGKVVGFSGGTGAAFALIPAQNATGNWIKVVQRLPVRVALDEKELEKHPLRVGLSMTAKVDLKSK</sequence>
<keyword evidence="4" id="KW-0812">Transmembrane</keyword>
<feature type="domain" description="Multidrug resistance protein MdtA-like alpha-helical hairpin" evidence="5">
    <location>
        <begin position="141"/>
        <end position="203"/>
    </location>
</feature>
<proteinExistence type="inferred from homology"/>
<accession>A0ABU6DQJ1</accession>
<keyword evidence="3" id="KW-0175">Coiled coil</keyword>
<dbReference type="InterPro" id="IPR050739">
    <property type="entry name" value="MFP"/>
</dbReference>